<dbReference type="PANTHER" id="PTHR30055:SF209">
    <property type="entry name" value="POSSIBLE TRANSCRIPTIONAL REGULATORY PROTEIN (PROBABLY TETR-FAMILY)"/>
    <property type="match status" value="1"/>
</dbReference>
<dbReference type="InterPro" id="IPR009057">
    <property type="entry name" value="Homeodomain-like_sf"/>
</dbReference>
<dbReference type="Pfam" id="PF00440">
    <property type="entry name" value="TetR_N"/>
    <property type="match status" value="1"/>
</dbReference>
<keyword evidence="2 4" id="KW-0238">DNA-binding</keyword>
<gene>
    <name evidence="6" type="ORF">QLQ12_15685</name>
</gene>
<accession>A0ABT6WJY5</accession>
<keyword evidence="3" id="KW-0804">Transcription</keyword>
<evidence type="ECO:0000256" key="2">
    <source>
        <dbReference type="ARBA" id="ARBA00023125"/>
    </source>
</evidence>
<keyword evidence="1" id="KW-0805">Transcription regulation</keyword>
<name>A0ABT6WJY5_9ACTN</name>
<proteinExistence type="predicted"/>
<evidence type="ECO:0000256" key="3">
    <source>
        <dbReference type="ARBA" id="ARBA00023163"/>
    </source>
</evidence>
<evidence type="ECO:0000313" key="6">
    <source>
        <dbReference type="EMBL" id="MDI6100043.1"/>
    </source>
</evidence>
<dbReference type="InterPro" id="IPR050109">
    <property type="entry name" value="HTH-type_TetR-like_transc_reg"/>
</dbReference>
<dbReference type="PROSITE" id="PS50977">
    <property type="entry name" value="HTH_TETR_2"/>
    <property type="match status" value="1"/>
</dbReference>
<dbReference type="EMBL" id="JASCTH010000009">
    <property type="protein sequence ID" value="MDI6100043.1"/>
    <property type="molecule type" value="Genomic_DNA"/>
</dbReference>
<evidence type="ECO:0000256" key="4">
    <source>
        <dbReference type="PROSITE-ProRule" id="PRU00335"/>
    </source>
</evidence>
<evidence type="ECO:0000256" key="1">
    <source>
        <dbReference type="ARBA" id="ARBA00023015"/>
    </source>
</evidence>
<dbReference type="RefSeq" id="WP_282760609.1">
    <property type="nucleotide sequence ID" value="NZ_JASCTH010000009.1"/>
</dbReference>
<organism evidence="6 7">
    <name type="scientific">Actinoplanes sandaracinus</name>
    <dbReference type="NCBI Taxonomy" id="3045177"/>
    <lineage>
        <taxon>Bacteria</taxon>
        <taxon>Bacillati</taxon>
        <taxon>Actinomycetota</taxon>
        <taxon>Actinomycetes</taxon>
        <taxon>Micromonosporales</taxon>
        <taxon>Micromonosporaceae</taxon>
        <taxon>Actinoplanes</taxon>
    </lineage>
</organism>
<dbReference type="InterPro" id="IPR001647">
    <property type="entry name" value="HTH_TetR"/>
</dbReference>
<dbReference type="Gene3D" id="1.10.357.10">
    <property type="entry name" value="Tetracycline Repressor, domain 2"/>
    <property type="match status" value="1"/>
</dbReference>
<comment type="caution">
    <text evidence="6">The sequence shown here is derived from an EMBL/GenBank/DDBJ whole genome shotgun (WGS) entry which is preliminary data.</text>
</comment>
<dbReference type="Pfam" id="PF13305">
    <property type="entry name" value="TetR_C_33"/>
    <property type="match status" value="1"/>
</dbReference>
<dbReference type="Proteomes" id="UP001241758">
    <property type="component" value="Unassembled WGS sequence"/>
</dbReference>
<dbReference type="InterPro" id="IPR036271">
    <property type="entry name" value="Tet_transcr_reg_TetR-rel_C_sf"/>
</dbReference>
<feature type="domain" description="HTH tetR-type" evidence="5">
    <location>
        <begin position="6"/>
        <end position="66"/>
    </location>
</feature>
<reference evidence="6 7" key="1">
    <citation type="submission" date="2023-05" db="EMBL/GenBank/DDBJ databases">
        <title>Actinoplanes sp. NEAU-A12 genome sequencing.</title>
        <authorList>
            <person name="Wang Z.-S."/>
        </authorList>
    </citation>
    <scope>NUCLEOTIDE SEQUENCE [LARGE SCALE GENOMIC DNA]</scope>
    <source>
        <strain evidence="6 7">NEAU-A12</strain>
    </source>
</reference>
<dbReference type="SUPFAM" id="SSF48498">
    <property type="entry name" value="Tetracyclin repressor-like, C-terminal domain"/>
    <property type="match status" value="1"/>
</dbReference>
<protein>
    <submittedName>
        <fullName evidence="6">TetR/AcrR family transcriptional regulator</fullName>
    </submittedName>
</protein>
<dbReference type="SUPFAM" id="SSF46689">
    <property type="entry name" value="Homeodomain-like"/>
    <property type="match status" value="1"/>
</dbReference>
<evidence type="ECO:0000259" key="5">
    <source>
        <dbReference type="PROSITE" id="PS50977"/>
    </source>
</evidence>
<sequence length="209" mass="22086">MVKRGRDPRAELVEAGARVLASEGPGALSARSLARAAGTSTMAVYTHFGGMPAVVRAIIHEGFTRLAAELALVPATEDPVTDCVALALAYRRAAHRAPHMYRVMFGATGFALTPQDRGAGLHTLRVARDVIPRCVEAGRFRPVEPWVLTRQGWCQVHGLVSLELAGFYAGPPGGDGEFRRYLVNFAVGAGDRPGAAEASVARAFAAPVA</sequence>
<feature type="DNA-binding region" description="H-T-H motif" evidence="4">
    <location>
        <begin position="29"/>
        <end position="48"/>
    </location>
</feature>
<keyword evidence="7" id="KW-1185">Reference proteome</keyword>
<evidence type="ECO:0000313" key="7">
    <source>
        <dbReference type="Proteomes" id="UP001241758"/>
    </source>
</evidence>
<dbReference type="InterPro" id="IPR025996">
    <property type="entry name" value="MT1864/Rv1816-like_C"/>
</dbReference>
<dbReference type="PANTHER" id="PTHR30055">
    <property type="entry name" value="HTH-TYPE TRANSCRIPTIONAL REGULATOR RUTR"/>
    <property type="match status" value="1"/>
</dbReference>